<name>A0A175YA12_DAUCS</name>
<reference evidence="1" key="1">
    <citation type="journal article" date="2016" name="Nat. Genet.">
        <title>A high-quality carrot genome assembly provides new insights into carotenoid accumulation and asterid genome evolution.</title>
        <authorList>
            <person name="Iorizzo M."/>
            <person name="Ellison S."/>
            <person name="Senalik D."/>
            <person name="Zeng P."/>
            <person name="Satapoomin P."/>
            <person name="Huang J."/>
            <person name="Bowman M."/>
            <person name="Iovene M."/>
            <person name="Sanseverino W."/>
            <person name="Cavagnaro P."/>
            <person name="Yildiz M."/>
            <person name="Macko-Podgorni A."/>
            <person name="Moranska E."/>
            <person name="Grzebelus E."/>
            <person name="Grzebelus D."/>
            <person name="Ashrafi H."/>
            <person name="Zheng Z."/>
            <person name="Cheng S."/>
            <person name="Spooner D."/>
            <person name="Van Deynze A."/>
            <person name="Simon P."/>
        </authorList>
    </citation>
    <scope>NUCLEOTIDE SEQUENCE [LARGE SCALE GENOMIC DNA]</scope>
    <source>
        <tissue evidence="1">Leaf</tissue>
    </source>
</reference>
<dbReference type="STRING" id="79200.A0A175YA12"/>
<organism evidence="1">
    <name type="scientific">Daucus carota subsp. sativus</name>
    <name type="common">Carrot</name>
    <dbReference type="NCBI Taxonomy" id="79200"/>
    <lineage>
        <taxon>Eukaryota</taxon>
        <taxon>Viridiplantae</taxon>
        <taxon>Streptophyta</taxon>
        <taxon>Embryophyta</taxon>
        <taxon>Tracheophyta</taxon>
        <taxon>Spermatophyta</taxon>
        <taxon>Magnoliopsida</taxon>
        <taxon>eudicotyledons</taxon>
        <taxon>Gunneridae</taxon>
        <taxon>Pentapetalae</taxon>
        <taxon>asterids</taxon>
        <taxon>campanulids</taxon>
        <taxon>Apiales</taxon>
        <taxon>Apiaceae</taxon>
        <taxon>Apioideae</taxon>
        <taxon>Scandiceae</taxon>
        <taxon>Daucinae</taxon>
        <taxon>Daucus</taxon>
        <taxon>Daucus sect. Daucus</taxon>
    </lineage>
</organism>
<dbReference type="Gramene" id="KZM82426">
    <property type="protein sequence ID" value="KZM82426"/>
    <property type="gene ID" value="DCAR_029995"/>
</dbReference>
<proteinExistence type="predicted"/>
<gene>
    <name evidence="1" type="ORF">DCAR_029995</name>
</gene>
<comment type="caution">
    <text evidence="1">The sequence shown here is derived from an EMBL/GenBank/DDBJ whole genome shotgun (WGS) entry which is preliminary data.</text>
</comment>
<dbReference type="Gramene" id="KZM80416">
    <property type="protein sequence ID" value="KZM80416"/>
    <property type="gene ID" value="DCAR_032356"/>
</dbReference>
<sequence length="79" mass="8772">MTFEILTQANPTVTMTYITVFGPSLADCLKDASTPVRLAAERCALHAFQLSKGTDNIQTSQKFITGLDARRISKFPEHR</sequence>
<dbReference type="EMBL" id="LNRQ01000009">
    <property type="protein sequence ID" value="KZM82426.1"/>
    <property type="molecule type" value="Genomic_DNA"/>
</dbReference>
<evidence type="ECO:0000313" key="1">
    <source>
        <dbReference type="EMBL" id="KZM82426.1"/>
    </source>
</evidence>
<dbReference type="Pfam" id="PF25786">
    <property type="entry name" value="HEAT_GCN1_C"/>
    <property type="match status" value="1"/>
</dbReference>
<dbReference type="AlphaFoldDB" id="A0A175YA12"/>
<accession>A0A175YA12</accession>
<protein>
    <submittedName>
        <fullName evidence="1">Uncharacterized protein</fullName>
    </submittedName>
</protein>